<keyword evidence="1" id="KW-0732">Signal</keyword>
<sequence>MHFTKLIIAVLLPLLYVFTSHPSPPPLTNRIPAPPLTSTTAAGAVRATKYASAGP</sequence>
<dbReference type="AlphaFoldDB" id="I2G787"/>
<evidence type="ECO:0000256" key="1">
    <source>
        <dbReference type="SAM" id="SignalP"/>
    </source>
</evidence>
<reference evidence="2" key="1">
    <citation type="journal article" date="2012" name="PLoS Pathog.">
        <title>Sequential delivery of host-induced virulence effectors by appressoria and intracellular hyphae of the phytopathogen Colletotrichum higginsianum.</title>
        <authorList>
            <person name="Kleemann J."/>
            <person name="Rincon-Rivera L.J."/>
            <person name="Takahara H."/>
            <person name="Neumann U."/>
            <person name="van Themaat E.V.L."/>
            <person name="van der Does H.C."/>
            <person name="Hacquard S."/>
            <person name="Stueber K."/>
            <person name="Will I."/>
            <person name="Schmalenbach W."/>
            <person name="Schmelzer E."/>
            <person name="O'Connell R."/>
        </authorList>
    </citation>
    <scope>NUCLEOTIDE SEQUENCE</scope>
    <source>
        <strain evidence="2">IMI349063A</strain>
        <tissue evidence="2">Infected leaf material</tissue>
    </source>
</reference>
<proteinExistence type="evidence at transcript level"/>
<organism evidence="2">
    <name type="scientific">Colletotrichum higginsianum</name>
    <dbReference type="NCBI Taxonomy" id="80884"/>
    <lineage>
        <taxon>Eukaryota</taxon>
        <taxon>Fungi</taxon>
        <taxon>Dikarya</taxon>
        <taxon>Ascomycota</taxon>
        <taxon>Pezizomycotina</taxon>
        <taxon>Sordariomycetes</taxon>
        <taxon>Hypocreomycetidae</taxon>
        <taxon>Glomerellales</taxon>
        <taxon>Glomerellaceae</taxon>
        <taxon>Colletotrichum</taxon>
        <taxon>Colletotrichum destructivum species complex</taxon>
    </lineage>
</organism>
<dbReference type="EMBL" id="HE651170">
    <property type="protein sequence ID" value="CCF70889.1"/>
    <property type="molecule type" value="mRNA"/>
</dbReference>
<gene>
    <name evidence="2" type="primary">EC14-1</name>
</gene>
<accession>I2G787</accession>
<name>I2G787_9PEZI</name>
<feature type="chain" id="PRO_5003658668" evidence="1">
    <location>
        <begin position="23"/>
        <end position="55"/>
    </location>
</feature>
<feature type="non-terminal residue" evidence="2">
    <location>
        <position position="55"/>
    </location>
</feature>
<protein>
    <submittedName>
        <fullName evidence="2">EC14-1 protein</fullName>
    </submittedName>
</protein>
<evidence type="ECO:0000313" key="2">
    <source>
        <dbReference type="EMBL" id="CCF70889.1"/>
    </source>
</evidence>
<reference evidence="2" key="2">
    <citation type="submission" date="2012-01" db="EMBL/GenBank/DDBJ databases">
        <authorList>
            <person name="Kleemann D."/>
        </authorList>
    </citation>
    <scope>NUCLEOTIDE SEQUENCE</scope>
    <source>
        <strain evidence="2">IMI349063A</strain>
        <tissue evidence="2">Infected leaf material</tissue>
    </source>
</reference>
<feature type="signal peptide" evidence="1">
    <location>
        <begin position="1"/>
        <end position="22"/>
    </location>
</feature>